<comment type="caution">
    <text evidence="5">Lacks conserved residue(s) required for the propagation of feature annotation.</text>
</comment>
<dbReference type="EMBL" id="MAYW01000015">
    <property type="protein sequence ID" value="ODS34013.1"/>
    <property type="molecule type" value="Genomic_DNA"/>
</dbReference>
<dbReference type="Pfam" id="PF00082">
    <property type="entry name" value="Peptidase_S8"/>
    <property type="match status" value="1"/>
</dbReference>
<dbReference type="SUPFAM" id="SSF52743">
    <property type="entry name" value="Subtilisin-like"/>
    <property type="match status" value="1"/>
</dbReference>
<evidence type="ECO:0000256" key="4">
    <source>
        <dbReference type="ARBA" id="ARBA00022825"/>
    </source>
</evidence>
<dbReference type="Proteomes" id="UP000094056">
    <property type="component" value="Unassembled WGS sequence"/>
</dbReference>
<reference evidence="7 8" key="1">
    <citation type="submission" date="2016-07" db="EMBL/GenBank/DDBJ databases">
        <title>Draft genome of Scalindua rubra, obtained from a brine-seawater interface in the Red Sea, sheds light on salt adaptation in anammox bacteria.</title>
        <authorList>
            <person name="Speth D.R."/>
            <person name="Lagkouvardos I."/>
            <person name="Wang Y."/>
            <person name="Qian P.-Y."/>
            <person name="Dutilh B.E."/>
            <person name="Jetten M.S."/>
        </authorList>
    </citation>
    <scope>NUCLEOTIDE SEQUENCE [LARGE SCALE GENOMIC DNA]</scope>
    <source>
        <strain evidence="7">BSI-1</strain>
    </source>
</reference>
<comment type="similarity">
    <text evidence="1 5">Belongs to the peptidase S8 family.</text>
</comment>
<keyword evidence="4" id="KW-0720">Serine protease</keyword>
<evidence type="ECO:0000259" key="6">
    <source>
        <dbReference type="Pfam" id="PF00082"/>
    </source>
</evidence>
<keyword evidence="3" id="KW-0378">Hydrolase</keyword>
<evidence type="ECO:0000313" key="8">
    <source>
        <dbReference type="Proteomes" id="UP000094056"/>
    </source>
</evidence>
<proteinExistence type="inferred from homology"/>
<dbReference type="PANTHER" id="PTHR43806">
    <property type="entry name" value="PEPTIDASE S8"/>
    <property type="match status" value="1"/>
</dbReference>
<dbReference type="GO" id="GO:0006508">
    <property type="term" value="P:proteolysis"/>
    <property type="evidence" value="ECO:0007669"/>
    <property type="project" value="UniProtKB-KW"/>
</dbReference>
<sequence>MTGIIAAATNNKVGIAGINPGAKIMVLKGLNAFGHGRASSLAEAVFYAANNGAQVINISAGGKYLTQTEQDAVSYAYKKGAVIVVAAGNEAVDTKDYSPSGLKNVIAVGATDQKDKRASFSNWGQTVNILAPGIDVLSLRTRRADFMLGIPDVDYKSQTAYVGEDKRYFRASGSFFAAPMVAAMASLILAKSPNLINEQVERMLLNSTRDIEVSGWDQLTGYGLLEAISALKADPDFYALAKIKKMVSARKDNNMVVQVIGTADSSDFKMAWVELGYGEEPEEWKKVGKKLRQ</sequence>
<accession>A0A1E3XEG0</accession>
<evidence type="ECO:0000256" key="5">
    <source>
        <dbReference type="PROSITE-ProRule" id="PRU01240"/>
    </source>
</evidence>
<gene>
    <name evidence="7" type="ORF">SCARUB_00884</name>
</gene>
<dbReference type="InterPro" id="IPR000209">
    <property type="entry name" value="Peptidase_S8/S53_dom"/>
</dbReference>
<dbReference type="InterPro" id="IPR036852">
    <property type="entry name" value="Peptidase_S8/S53_dom_sf"/>
</dbReference>
<dbReference type="AlphaFoldDB" id="A0A1E3XEG0"/>
<comment type="caution">
    <text evidence="7">The sequence shown here is derived from an EMBL/GenBank/DDBJ whole genome shotgun (WGS) entry which is preliminary data.</text>
</comment>
<organism evidence="7 8">
    <name type="scientific">Candidatus Scalindua rubra</name>
    <dbReference type="NCBI Taxonomy" id="1872076"/>
    <lineage>
        <taxon>Bacteria</taxon>
        <taxon>Pseudomonadati</taxon>
        <taxon>Planctomycetota</taxon>
        <taxon>Candidatus Brocadiia</taxon>
        <taxon>Candidatus Brocadiales</taxon>
        <taxon>Candidatus Scalinduaceae</taxon>
        <taxon>Candidatus Scalindua</taxon>
    </lineage>
</organism>
<dbReference type="GO" id="GO:0004252">
    <property type="term" value="F:serine-type endopeptidase activity"/>
    <property type="evidence" value="ECO:0007669"/>
    <property type="project" value="InterPro"/>
</dbReference>
<dbReference type="InterPro" id="IPR050131">
    <property type="entry name" value="Peptidase_S8_subtilisin-like"/>
</dbReference>
<evidence type="ECO:0000313" key="7">
    <source>
        <dbReference type="EMBL" id="ODS34013.1"/>
    </source>
</evidence>
<evidence type="ECO:0000256" key="1">
    <source>
        <dbReference type="ARBA" id="ARBA00011073"/>
    </source>
</evidence>
<feature type="domain" description="Peptidase S8/S53" evidence="6">
    <location>
        <begin position="1"/>
        <end position="223"/>
    </location>
</feature>
<evidence type="ECO:0000256" key="3">
    <source>
        <dbReference type="ARBA" id="ARBA00022801"/>
    </source>
</evidence>
<protein>
    <submittedName>
        <fullName evidence="7">Putative peptidase</fullName>
    </submittedName>
</protein>
<dbReference type="PANTHER" id="PTHR43806:SF11">
    <property type="entry name" value="CEREVISIN-RELATED"/>
    <property type="match status" value="1"/>
</dbReference>
<evidence type="ECO:0000256" key="2">
    <source>
        <dbReference type="ARBA" id="ARBA00022670"/>
    </source>
</evidence>
<name>A0A1E3XEG0_9BACT</name>
<keyword evidence="2" id="KW-0645">Protease</keyword>
<dbReference type="Gene3D" id="3.40.50.200">
    <property type="entry name" value="Peptidase S8/S53 domain"/>
    <property type="match status" value="1"/>
</dbReference>
<dbReference type="PROSITE" id="PS51892">
    <property type="entry name" value="SUBTILASE"/>
    <property type="match status" value="1"/>
</dbReference>